<sequence>MPLRVLCYKLAFQGEQTMRTINLAQYMADMLIDLNKFSVGLEPSFKTLDYVRQSSTTGFPPYDLEQTSDNQYRLTMAVAGYASEDIDITQQGEVLTIEGRAQHGGGTYLHKGIAQRAFRRSFVINSWVRVSGTSLQNGILTVDFIQEVPEEHKPRRIPVGFTETAAIAQN</sequence>
<dbReference type="PANTHER" id="PTHR47062">
    <property type="match status" value="1"/>
</dbReference>
<reference evidence="3" key="1">
    <citation type="submission" date="2020-04" db="EMBL/GenBank/DDBJ databases">
        <authorList>
            <person name="Chiriac C."/>
            <person name="Salcher M."/>
            <person name="Ghai R."/>
            <person name="Kavagutti S V."/>
        </authorList>
    </citation>
    <scope>NUCLEOTIDE SEQUENCE</scope>
</reference>
<keyword evidence="1 3" id="KW-0346">Stress response</keyword>
<dbReference type="EMBL" id="LR796167">
    <property type="protein sequence ID" value="CAB4123003.1"/>
    <property type="molecule type" value="Genomic_DNA"/>
</dbReference>
<dbReference type="CDD" id="cd06470">
    <property type="entry name" value="ACD_IbpA-B_like"/>
    <property type="match status" value="1"/>
</dbReference>
<dbReference type="InterPro" id="IPR037913">
    <property type="entry name" value="ACD_IbpA/B"/>
</dbReference>
<gene>
    <name evidence="3" type="ORF">UFOVP29_162</name>
</gene>
<dbReference type="InterPro" id="IPR002068">
    <property type="entry name" value="A-crystallin/Hsp20_dom"/>
</dbReference>
<evidence type="ECO:0000313" key="3">
    <source>
        <dbReference type="EMBL" id="CAB4123003.1"/>
    </source>
</evidence>
<evidence type="ECO:0000256" key="1">
    <source>
        <dbReference type="ARBA" id="ARBA00023016"/>
    </source>
</evidence>
<dbReference type="Gene3D" id="2.60.40.790">
    <property type="match status" value="1"/>
</dbReference>
<feature type="domain" description="SHSP" evidence="2">
    <location>
        <begin position="53"/>
        <end position="162"/>
    </location>
</feature>
<name>A0A6J5KP49_9CAUD</name>
<protein>
    <submittedName>
        <fullName evidence="3">IbpA Molecular chaperone (Small heat shock protein)</fullName>
    </submittedName>
</protein>
<dbReference type="PANTHER" id="PTHR47062:SF1">
    <property type="entry name" value="SMALL HEAT SHOCK PROTEIN IBPA"/>
    <property type="match status" value="1"/>
</dbReference>
<evidence type="ECO:0000259" key="2">
    <source>
        <dbReference type="PROSITE" id="PS01031"/>
    </source>
</evidence>
<dbReference type="Pfam" id="PF00011">
    <property type="entry name" value="HSP20"/>
    <property type="match status" value="1"/>
</dbReference>
<proteinExistence type="predicted"/>
<organism evidence="3">
    <name type="scientific">uncultured Caudovirales phage</name>
    <dbReference type="NCBI Taxonomy" id="2100421"/>
    <lineage>
        <taxon>Viruses</taxon>
        <taxon>Duplodnaviria</taxon>
        <taxon>Heunggongvirae</taxon>
        <taxon>Uroviricota</taxon>
        <taxon>Caudoviricetes</taxon>
        <taxon>Peduoviridae</taxon>
        <taxon>Maltschvirus</taxon>
        <taxon>Maltschvirus maltsch</taxon>
    </lineage>
</organism>
<dbReference type="InterPro" id="IPR008978">
    <property type="entry name" value="HSP20-like_chaperone"/>
</dbReference>
<dbReference type="PROSITE" id="PS01031">
    <property type="entry name" value="SHSP"/>
    <property type="match status" value="1"/>
</dbReference>
<accession>A0A6J5KP49</accession>
<dbReference type="SUPFAM" id="SSF49764">
    <property type="entry name" value="HSP20-like chaperones"/>
    <property type="match status" value="1"/>
</dbReference>